<dbReference type="Proteomes" id="UP000314294">
    <property type="component" value="Unassembled WGS sequence"/>
</dbReference>
<dbReference type="GO" id="GO:0022625">
    <property type="term" value="C:cytosolic large ribosomal subunit"/>
    <property type="evidence" value="ECO:0007669"/>
    <property type="project" value="TreeGrafter"/>
</dbReference>
<dbReference type="PANTHER" id="PTHR23410:SF12">
    <property type="entry name" value="LARGE RIBOSOMAL SUBUNIT PROTEIN UL18"/>
    <property type="match status" value="1"/>
</dbReference>
<reference evidence="9 10" key="1">
    <citation type="submission" date="2019-03" db="EMBL/GenBank/DDBJ databases">
        <title>First draft genome of Liparis tanakae, snailfish: a comprehensive survey of snailfish specific genes.</title>
        <authorList>
            <person name="Kim W."/>
            <person name="Song I."/>
            <person name="Jeong J.-H."/>
            <person name="Kim D."/>
            <person name="Kim S."/>
            <person name="Ryu S."/>
            <person name="Song J.Y."/>
            <person name="Lee S.K."/>
        </authorList>
    </citation>
    <scope>NUCLEOTIDE SEQUENCE [LARGE SCALE GENOMIC DNA]</scope>
    <source>
        <tissue evidence="9">Muscle</tissue>
    </source>
</reference>
<keyword evidence="6" id="KW-0687">Ribonucleoprotein</keyword>
<dbReference type="InterPro" id="IPR025607">
    <property type="entry name" value="Ribosomal_uL18_C_euk"/>
</dbReference>
<evidence type="ECO:0000313" key="10">
    <source>
        <dbReference type="Proteomes" id="UP000314294"/>
    </source>
</evidence>
<dbReference type="GO" id="GO:0000027">
    <property type="term" value="P:ribosomal large subunit assembly"/>
    <property type="evidence" value="ECO:0007669"/>
    <property type="project" value="TreeGrafter"/>
</dbReference>
<evidence type="ECO:0000256" key="2">
    <source>
        <dbReference type="ARBA" id="ARBA00007116"/>
    </source>
</evidence>
<evidence type="ECO:0000256" key="7">
    <source>
        <dbReference type="SAM" id="MobiDB-lite"/>
    </source>
</evidence>
<evidence type="ECO:0000256" key="4">
    <source>
        <dbReference type="ARBA" id="ARBA00022730"/>
    </source>
</evidence>
<keyword evidence="4" id="KW-0699">rRNA-binding</keyword>
<dbReference type="GO" id="GO:0003735">
    <property type="term" value="F:structural constituent of ribosome"/>
    <property type="evidence" value="ECO:0007669"/>
    <property type="project" value="InterPro"/>
</dbReference>
<organism evidence="9 10">
    <name type="scientific">Liparis tanakae</name>
    <name type="common">Tanaka's snailfish</name>
    <dbReference type="NCBI Taxonomy" id="230148"/>
    <lineage>
        <taxon>Eukaryota</taxon>
        <taxon>Metazoa</taxon>
        <taxon>Chordata</taxon>
        <taxon>Craniata</taxon>
        <taxon>Vertebrata</taxon>
        <taxon>Euteleostomi</taxon>
        <taxon>Actinopterygii</taxon>
        <taxon>Neopterygii</taxon>
        <taxon>Teleostei</taxon>
        <taxon>Neoteleostei</taxon>
        <taxon>Acanthomorphata</taxon>
        <taxon>Eupercaria</taxon>
        <taxon>Perciformes</taxon>
        <taxon>Cottioidei</taxon>
        <taxon>Cottales</taxon>
        <taxon>Liparidae</taxon>
        <taxon>Liparis</taxon>
    </lineage>
</organism>
<comment type="subcellular location">
    <subcellularLocation>
        <location evidence="1">Cytoplasm</location>
    </subcellularLocation>
</comment>
<dbReference type="SUPFAM" id="SSF53137">
    <property type="entry name" value="Translational machinery components"/>
    <property type="match status" value="1"/>
</dbReference>
<dbReference type="PANTHER" id="PTHR23410">
    <property type="entry name" value="RIBOSOMAL PROTEIN L5-RELATED"/>
    <property type="match status" value="1"/>
</dbReference>
<keyword evidence="4" id="KW-0694">RNA-binding</keyword>
<dbReference type="Pfam" id="PF14204">
    <property type="entry name" value="Ribosomal_L18_c"/>
    <property type="match status" value="1"/>
</dbReference>
<dbReference type="GO" id="GO:0006412">
    <property type="term" value="P:translation"/>
    <property type="evidence" value="ECO:0007669"/>
    <property type="project" value="InterPro"/>
</dbReference>
<name>A0A4Z2HW68_9TELE</name>
<evidence type="ECO:0000259" key="8">
    <source>
        <dbReference type="Pfam" id="PF14204"/>
    </source>
</evidence>
<accession>A0A4Z2HW68</accession>
<gene>
    <name evidence="9" type="primary">RPL5</name>
    <name evidence="9" type="ORF">EYF80_019899</name>
</gene>
<feature type="compositionally biased region" description="Basic and acidic residues" evidence="7">
    <location>
        <begin position="204"/>
        <end position="213"/>
    </location>
</feature>
<dbReference type="CDD" id="cd00432">
    <property type="entry name" value="Ribosomal_L18_L5e"/>
    <property type="match status" value="1"/>
</dbReference>
<dbReference type="GO" id="GO:0008097">
    <property type="term" value="F:5S rRNA binding"/>
    <property type="evidence" value="ECO:0007669"/>
    <property type="project" value="InterPro"/>
</dbReference>
<feature type="region of interest" description="Disordered" evidence="7">
    <location>
        <begin position="199"/>
        <end position="238"/>
    </location>
</feature>
<sequence length="251" mass="29348">MGFVKVVKSKSYFRRYQVKFRRRREGKTDFFARKRLVVQDKNKYNTPKYRMIVRFSNRDICCQIAYAKIEGDHIVCASYSHELPNYGITVGLTNYAAAYCTGLLLARRLLQKFGMDQVYEGQVEVTGDDLKRFPGYDSESKDFNAEMHRKHIMGMNVADYMSYLMEEDEDAYKKQFSRFIKNGVTPDAVEEMYKKAHASIRANPAHEKKPTKEIKKKRWNRAKLSLAQRKDRVAQKKASYLRAQAQEAEDG</sequence>
<dbReference type="AlphaFoldDB" id="A0A4Z2HW68"/>
<dbReference type="Gene3D" id="3.30.420.100">
    <property type="match status" value="2"/>
</dbReference>
<protein>
    <submittedName>
        <fullName evidence="9">60S ribosomal protein L5</fullName>
    </submittedName>
</protein>
<comment type="similarity">
    <text evidence="2">Belongs to the universal ribosomal protein uL18 family.</text>
</comment>
<comment type="caution">
    <text evidence="9">The sequence shown here is derived from an EMBL/GenBank/DDBJ whole genome shotgun (WGS) entry which is preliminary data.</text>
</comment>
<evidence type="ECO:0000256" key="3">
    <source>
        <dbReference type="ARBA" id="ARBA00022490"/>
    </source>
</evidence>
<dbReference type="Pfam" id="PF17144">
    <property type="entry name" value="Ribosomal_L5e"/>
    <property type="match status" value="1"/>
</dbReference>
<evidence type="ECO:0000313" key="9">
    <source>
        <dbReference type="EMBL" id="TNN69831.1"/>
    </source>
</evidence>
<dbReference type="InterPro" id="IPR005485">
    <property type="entry name" value="Rbsml_uL18_euk_arch"/>
</dbReference>
<keyword evidence="3" id="KW-0963">Cytoplasm</keyword>
<dbReference type="OrthoDB" id="1618453at2759"/>
<keyword evidence="10" id="KW-1185">Reference proteome</keyword>
<evidence type="ECO:0000256" key="6">
    <source>
        <dbReference type="ARBA" id="ARBA00023274"/>
    </source>
</evidence>
<dbReference type="EMBL" id="SRLO01000170">
    <property type="protein sequence ID" value="TNN69831.1"/>
    <property type="molecule type" value="Genomic_DNA"/>
</dbReference>
<proteinExistence type="inferred from homology"/>
<dbReference type="InterPro" id="IPR057268">
    <property type="entry name" value="Ribosomal_L18"/>
</dbReference>
<feature type="domain" description="Large ribosomal subunit protein uL18 C-terminal eukaryotes" evidence="8">
    <location>
        <begin position="189"/>
        <end position="242"/>
    </location>
</feature>
<evidence type="ECO:0000256" key="5">
    <source>
        <dbReference type="ARBA" id="ARBA00022980"/>
    </source>
</evidence>
<evidence type="ECO:0000256" key="1">
    <source>
        <dbReference type="ARBA" id="ARBA00004496"/>
    </source>
</evidence>
<keyword evidence="5 9" id="KW-0689">Ribosomal protein</keyword>
<dbReference type="PRINTS" id="PR00058">
    <property type="entry name" value="RIBOSOMALL5"/>
</dbReference>